<sequence length="152" mass="16677">MEYKGCSQAGNGQIDQACEKVLSELECDFVGLALQNTDGPDVRWHYAAGNSNEKYKRITVRYGKGIAGKVISTGRPMYLENFPENISGKALEYPIMLAESLNFAYAVPIHFKGIPKGVLLIGNRTGQPINEGEQSAVRSAVRRLEEKLSGLI</sequence>
<evidence type="ECO:0000313" key="2">
    <source>
        <dbReference type="EMBL" id="PWW28460.1"/>
    </source>
</evidence>
<reference evidence="2 3" key="1">
    <citation type="submission" date="2018-05" db="EMBL/GenBank/DDBJ databases">
        <title>Freshwater and sediment microbial communities from various areas in North America, analyzing microbe dynamics in response to fracking.</title>
        <authorList>
            <person name="Lamendella R."/>
        </authorList>
    </citation>
    <scope>NUCLEOTIDE SEQUENCE [LARGE SCALE GENOMIC DNA]</scope>
    <source>
        <strain evidence="2 3">15_TX</strain>
    </source>
</reference>
<dbReference type="Gene3D" id="3.30.450.40">
    <property type="match status" value="1"/>
</dbReference>
<accession>A0A2V2ZXP9</accession>
<dbReference type="Pfam" id="PF01590">
    <property type="entry name" value="GAF"/>
    <property type="match status" value="1"/>
</dbReference>
<evidence type="ECO:0000259" key="1">
    <source>
        <dbReference type="Pfam" id="PF01590"/>
    </source>
</evidence>
<dbReference type="OrthoDB" id="2360948at2"/>
<dbReference type="AlphaFoldDB" id="A0A2V2ZXP9"/>
<comment type="caution">
    <text evidence="2">The sequence shown here is derived from an EMBL/GenBank/DDBJ whole genome shotgun (WGS) entry which is preliminary data.</text>
</comment>
<dbReference type="SUPFAM" id="SSF55781">
    <property type="entry name" value="GAF domain-like"/>
    <property type="match status" value="1"/>
</dbReference>
<dbReference type="EMBL" id="QGTW01000006">
    <property type="protein sequence ID" value="PWW28460.1"/>
    <property type="molecule type" value="Genomic_DNA"/>
</dbReference>
<feature type="domain" description="GAF" evidence="1">
    <location>
        <begin position="15"/>
        <end position="144"/>
    </location>
</feature>
<dbReference type="InterPro" id="IPR003018">
    <property type="entry name" value="GAF"/>
</dbReference>
<gene>
    <name evidence="2" type="ORF">DFO73_106276</name>
</gene>
<dbReference type="Proteomes" id="UP000247150">
    <property type="component" value="Unassembled WGS sequence"/>
</dbReference>
<protein>
    <submittedName>
        <fullName evidence="2">Nitrogen regulatory protein A</fullName>
    </submittedName>
</protein>
<name>A0A2V2ZXP9_9BACI</name>
<proteinExistence type="predicted"/>
<dbReference type="InterPro" id="IPR029016">
    <property type="entry name" value="GAF-like_dom_sf"/>
</dbReference>
<organism evidence="2 3">
    <name type="scientific">Cytobacillus oceanisediminis</name>
    <dbReference type="NCBI Taxonomy" id="665099"/>
    <lineage>
        <taxon>Bacteria</taxon>
        <taxon>Bacillati</taxon>
        <taxon>Bacillota</taxon>
        <taxon>Bacilli</taxon>
        <taxon>Bacillales</taxon>
        <taxon>Bacillaceae</taxon>
        <taxon>Cytobacillus</taxon>
    </lineage>
</organism>
<evidence type="ECO:0000313" key="3">
    <source>
        <dbReference type="Proteomes" id="UP000247150"/>
    </source>
</evidence>
<dbReference type="RefSeq" id="WP_110065295.1">
    <property type="nucleotide sequence ID" value="NZ_QGTW01000006.1"/>
</dbReference>